<organism evidence="1 2">
    <name type="scientific">Lithospermum erythrorhizon</name>
    <name type="common">Purple gromwell</name>
    <name type="synonym">Lithospermum officinale var. erythrorhizon</name>
    <dbReference type="NCBI Taxonomy" id="34254"/>
    <lineage>
        <taxon>Eukaryota</taxon>
        <taxon>Viridiplantae</taxon>
        <taxon>Streptophyta</taxon>
        <taxon>Embryophyta</taxon>
        <taxon>Tracheophyta</taxon>
        <taxon>Spermatophyta</taxon>
        <taxon>Magnoliopsida</taxon>
        <taxon>eudicotyledons</taxon>
        <taxon>Gunneridae</taxon>
        <taxon>Pentapetalae</taxon>
        <taxon>asterids</taxon>
        <taxon>lamiids</taxon>
        <taxon>Boraginales</taxon>
        <taxon>Boraginaceae</taxon>
        <taxon>Boraginoideae</taxon>
        <taxon>Lithospermeae</taxon>
        <taxon>Lithospermum</taxon>
    </lineage>
</organism>
<protein>
    <submittedName>
        <fullName evidence="1">Uncharacterized protein</fullName>
    </submittedName>
</protein>
<reference evidence="1 2" key="1">
    <citation type="submission" date="2024-01" db="EMBL/GenBank/DDBJ databases">
        <title>The complete chloroplast genome sequence of Lithospermum erythrorhizon: insights into the phylogenetic relationship among Boraginaceae species and the maternal lineages of purple gromwells.</title>
        <authorList>
            <person name="Okada T."/>
            <person name="Watanabe K."/>
        </authorList>
    </citation>
    <scope>NUCLEOTIDE SEQUENCE [LARGE SCALE GENOMIC DNA]</scope>
</reference>
<proteinExistence type="predicted"/>
<name>A0AAV3PNE1_LITER</name>
<accession>A0AAV3PNE1</accession>
<sequence length="119" mass="13495">MPTAVSRRECKTKMSFTNSLDVVPLSKEFVLPQFTQFGGSGDPIKHLQGFLKKMTITSNNPDIYVKALSNSLSYKAQDWYMVLPLKCIDAYQQTTEPFIVKFGSVIQAHQDERALMDIE</sequence>
<dbReference type="AlphaFoldDB" id="A0AAV3PNE1"/>
<dbReference type="EMBL" id="BAABME010018126">
    <property type="protein sequence ID" value="GAA0152701.1"/>
    <property type="molecule type" value="Genomic_DNA"/>
</dbReference>
<comment type="caution">
    <text evidence="1">The sequence shown here is derived from an EMBL/GenBank/DDBJ whole genome shotgun (WGS) entry which is preliminary data.</text>
</comment>
<evidence type="ECO:0000313" key="2">
    <source>
        <dbReference type="Proteomes" id="UP001454036"/>
    </source>
</evidence>
<dbReference type="Proteomes" id="UP001454036">
    <property type="component" value="Unassembled WGS sequence"/>
</dbReference>
<gene>
    <name evidence="1" type="ORF">LIER_37542</name>
</gene>
<evidence type="ECO:0000313" key="1">
    <source>
        <dbReference type="EMBL" id="GAA0152701.1"/>
    </source>
</evidence>
<keyword evidence="2" id="KW-1185">Reference proteome</keyword>